<accession>N1PPM6</accession>
<keyword evidence="3" id="KW-1185">Reference proteome</keyword>
<keyword evidence="1" id="KW-1133">Transmembrane helix</keyword>
<dbReference type="AlphaFoldDB" id="N1PPM6"/>
<dbReference type="EMBL" id="KB446539">
    <property type="protein sequence ID" value="EME44330.1"/>
    <property type="molecule type" value="Genomic_DNA"/>
</dbReference>
<reference evidence="2 3" key="2">
    <citation type="journal article" date="2012" name="PLoS Pathog.">
        <title>Diverse lifestyles and strategies of plant pathogenesis encoded in the genomes of eighteen Dothideomycetes fungi.</title>
        <authorList>
            <person name="Ohm R.A."/>
            <person name="Feau N."/>
            <person name="Henrissat B."/>
            <person name="Schoch C.L."/>
            <person name="Horwitz B.A."/>
            <person name="Barry K.W."/>
            <person name="Condon B.J."/>
            <person name="Copeland A.C."/>
            <person name="Dhillon B."/>
            <person name="Glaser F."/>
            <person name="Hesse C.N."/>
            <person name="Kosti I."/>
            <person name="LaButti K."/>
            <person name="Lindquist E.A."/>
            <person name="Lucas S."/>
            <person name="Salamov A.A."/>
            <person name="Bradshaw R.E."/>
            <person name="Ciuffetti L."/>
            <person name="Hamelin R.C."/>
            <person name="Kema G.H.J."/>
            <person name="Lawrence C."/>
            <person name="Scott J.A."/>
            <person name="Spatafora J.W."/>
            <person name="Turgeon B.G."/>
            <person name="de Wit P.J.G.M."/>
            <person name="Zhong S."/>
            <person name="Goodwin S.B."/>
            <person name="Grigoriev I.V."/>
        </authorList>
    </citation>
    <scope>NUCLEOTIDE SEQUENCE [LARGE SCALE GENOMIC DNA]</scope>
    <source>
        <strain evidence="3">NZE10 / CBS 128990</strain>
    </source>
</reference>
<proteinExistence type="predicted"/>
<protein>
    <submittedName>
        <fullName evidence="2">Uncharacterized protein</fullName>
    </submittedName>
</protein>
<sequence length="59" mass="6299">MVDQTLLARRSNCRQASSRSMWSPGEVTFMIDSCIALTLLAVLPVSSGPGWVAASFDAP</sequence>
<gene>
    <name evidence="2" type="ORF">DOTSEDRAFT_44583</name>
</gene>
<evidence type="ECO:0000313" key="3">
    <source>
        <dbReference type="Proteomes" id="UP000016933"/>
    </source>
</evidence>
<dbReference type="Proteomes" id="UP000016933">
    <property type="component" value="Unassembled WGS sequence"/>
</dbReference>
<name>N1PPM6_DOTSN</name>
<feature type="transmembrane region" description="Helical" evidence="1">
    <location>
        <begin position="21"/>
        <end position="43"/>
    </location>
</feature>
<evidence type="ECO:0000313" key="2">
    <source>
        <dbReference type="EMBL" id="EME44330.1"/>
    </source>
</evidence>
<organism evidence="2 3">
    <name type="scientific">Dothistroma septosporum (strain NZE10 / CBS 128990)</name>
    <name type="common">Red band needle blight fungus</name>
    <name type="synonym">Mycosphaerella pini</name>
    <dbReference type="NCBI Taxonomy" id="675120"/>
    <lineage>
        <taxon>Eukaryota</taxon>
        <taxon>Fungi</taxon>
        <taxon>Dikarya</taxon>
        <taxon>Ascomycota</taxon>
        <taxon>Pezizomycotina</taxon>
        <taxon>Dothideomycetes</taxon>
        <taxon>Dothideomycetidae</taxon>
        <taxon>Mycosphaerellales</taxon>
        <taxon>Mycosphaerellaceae</taxon>
        <taxon>Dothistroma</taxon>
    </lineage>
</organism>
<keyword evidence="1" id="KW-0812">Transmembrane</keyword>
<dbReference type="HOGENOM" id="CLU_2960716_0_0_1"/>
<evidence type="ECO:0000256" key="1">
    <source>
        <dbReference type="SAM" id="Phobius"/>
    </source>
</evidence>
<reference evidence="3" key="1">
    <citation type="journal article" date="2012" name="PLoS Genet.">
        <title>The genomes of the fungal plant pathogens Cladosporium fulvum and Dothistroma septosporum reveal adaptation to different hosts and lifestyles but also signatures of common ancestry.</title>
        <authorList>
            <person name="de Wit P.J.G.M."/>
            <person name="van der Burgt A."/>
            <person name="Oekmen B."/>
            <person name="Stergiopoulos I."/>
            <person name="Abd-Elsalam K.A."/>
            <person name="Aerts A.L."/>
            <person name="Bahkali A.H."/>
            <person name="Beenen H.G."/>
            <person name="Chettri P."/>
            <person name="Cox M.P."/>
            <person name="Datema E."/>
            <person name="de Vries R.P."/>
            <person name="Dhillon B."/>
            <person name="Ganley A.R."/>
            <person name="Griffiths S.A."/>
            <person name="Guo Y."/>
            <person name="Hamelin R.C."/>
            <person name="Henrissat B."/>
            <person name="Kabir M.S."/>
            <person name="Jashni M.K."/>
            <person name="Kema G."/>
            <person name="Klaubauf S."/>
            <person name="Lapidus A."/>
            <person name="Levasseur A."/>
            <person name="Lindquist E."/>
            <person name="Mehrabi R."/>
            <person name="Ohm R.A."/>
            <person name="Owen T.J."/>
            <person name="Salamov A."/>
            <person name="Schwelm A."/>
            <person name="Schijlen E."/>
            <person name="Sun H."/>
            <person name="van den Burg H.A."/>
            <person name="van Ham R.C.H.J."/>
            <person name="Zhang S."/>
            <person name="Goodwin S.B."/>
            <person name="Grigoriev I.V."/>
            <person name="Collemare J."/>
            <person name="Bradshaw R.E."/>
        </authorList>
    </citation>
    <scope>NUCLEOTIDE SEQUENCE [LARGE SCALE GENOMIC DNA]</scope>
    <source>
        <strain evidence="3">NZE10 / CBS 128990</strain>
    </source>
</reference>
<keyword evidence="1" id="KW-0472">Membrane</keyword>